<dbReference type="RefSeq" id="WP_079447458.1">
    <property type="nucleotide sequence ID" value="NZ_MWPQ01000049.1"/>
</dbReference>
<dbReference type="STRING" id="29421.B2M20_12920"/>
<evidence type="ECO:0000313" key="2">
    <source>
        <dbReference type="EMBL" id="OPH82090.1"/>
    </source>
</evidence>
<reference evidence="2 3" key="1">
    <citation type="submission" date="2017-02" db="EMBL/GenBank/DDBJ databases">
        <title>Genome sequence of the nitrite-oxidizing bacterium Nitrobacter vulgaris strain Ab1.</title>
        <authorList>
            <person name="Mellbye B.L."/>
            <person name="Davis E.W."/>
            <person name="Spieck E."/>
            <person name="Chang J.H."/>
            <person name="Bottomley P.J."/>
            <person name="Sayavedra-Soto L.A."/>
        </authorList>
    </citation>
    <scope>NUCLEOTIDE SEQUENCE [LARGE SCALE GENOMIC DNA]</scope>
    <source>
        <strain evidence="2 3">Ab1</strain>
    </source>
</reference>
<sequence>MRRSSETVAAIATALAKAQIELSNPAKSMLGSVYPANSHESPKNFRYAPLSGGLEIIRKALGGQQIAVTQTTEIDATNGLVNLTTLLIHTSGEWISSNWPICRLSEISAPRRMGAALTYARRYALFTLVGIAGDDDLDGPEFNPQANATDVQQSPAGAANEPSPGSRPSESPVNSTADVEATRTDLLAEIEALSTLEQLEARAASILKTKNLLPPEDAKQIEAAFSMRMAAFDLVQTRSNSAPNAGDKTVIAPVVAPKRRRRRAKTAVLSSELDLRPQAASNAPTMGTPAKIDKSVLTFGEPRRKRDKQHLRFVASQPCLICGRAPSDAHHLRFAQSRAMGRKSSDEFVVPLCRTHHRENHQTGREESWWASMSIDPLEIATKLWTDSHGRGADSIVHRCG</sequence>
<evidence type="ECO:0000256" key="1">
    <source>
        <dbReference type="SAM" id="MobiDB-lite"/>
    </source>
</evidence>
<dbReference type="OrthoDB" id="149299at2"/>
<gene>
    <name evidence="2" type="ORF">B2M20_12920</name>
</gene>
<evidence type="ECO:0000313" key="3">
    <source>
        <dbReference type="Proteomes" id="UP000189940"/>
    </source>
</evidence>
<dbReference type="InterPro" id="IPR010373">
    <property type="entry name" value="DUF968"/>
</dbReference>
<comment type="caution">
    <text evidence="2">The sequence shown here is derived from an EMBL/GenBank/DDBJ whole genome shotgun (WGS) entry which is preliminary data.</text>
</comment>
<feature type="compositionally biased region" description="Polar residues" evidence="1">
    <location>
        <begin position="144"/>
        <end position="155"/>
    </location>
</feature>
<keyword evidence="3" id="KW-1185">Reference proteome</keyword>
<dbReference type="AlphaFoldDB" id="A0A1V4HWY4"/>
<dbReference type="Pfam" id="PF06147">
    <property type="entry name" value="DUF968"/>
    <property type="match status" value="1"/>
</dbReference>
<name>A0A1V4HWY4_NITVU</name>
<feature type="compositionally biased region" description="Low complexity" evidence="1">
    <location>
        <begin position="161"/>
        <end position="172"/>
    </location>
</feature>
<protein>
    <submittedName>
        <fullName evidence="2">Uncharacterized protein</fullName>
    </submittedName>
</protein>
<accession>A0A1V4HWY4</accession>
<feature type="region of interest" description="Disordered" evidence="1">
    <location>
        <begin position="139"/>
        <end position="179"/>
    </location>
</feature>
<dbReference type="EMBL" id="MWPQ01000049">
    <property type="protein sequence ID" value="OPH82090.1"/>
    <property type="molecule type" value="Genomic_DNA"/>
</dbReference>
<proteinExistence type="predicted"/>
<organism evidence="2 3">
    <name type="scientific">Nitrobacter vulgaris</name>
    <dbReference type="NCBI Taxonomy" id="29421"/>
    <lineage>
        <taxon>Bacteria</taxon>
        <taxon>Pseudomonadati</taxon>
        <taxon>Pseudomonadota</taxon>
        <taxon>Alphaproteobacteria</taxon>
        <taxon>Hyphomicrobiales</taxon>
        <taxon>Nitrobacteraceae</taxon>
        <taxon>Nitrobacter</taxon>
    </lineage>
</organism>
<dbReference type="Gene3D" id="3.30.40.190">
    <property type="match status" value="1"/>
</dbReference>
<dbReference type="InterPro" id="IPR007499">
    <property type="entry name" value="ERF_bacteria_virus"/>
</dbReference>
<dbReference type="Pfam" id="PF04404">
    <property type="entry name" value="ERF"/>
    <property type="match status" value="1"/>
</dbReference>
<dbReference type="Proteomes" id="UP000189940">
    <property type="component" value="Unassembled WGS sequence"/>
</dbReference>